<name>A0A5C6GIW5_METRR</name>
<proteinExistence type="predicted"/>
<evidence type="ECO:0000313" key="1">
    <source>
        <dbReference type="EMBL" id="TWU77299.1"/>
    </source>
</evidence>
<evidence type="ECO:0008006" key="3">
    <source>
        <dbReference type="Google" id="ProtNLM"/>
    </source>
</evidence>
<organism evidence="1 2">
    <name type="scientific">Metarhizium rileyi (strain RCEF 4871)</name>
    <name type="common">Nomuraea rileyi</name>
    <dbReference type="NCBI Taxonomy" id="1649241"/>
    <lineage>
        <taxon>Eukaryota</taxon>
        <taxon>Fungi</taxon>
        <taxon>Dikarya</taxon>
        <taxon>Ascomycota</taxon>
        <taxon>Pezizomycotina</taxon>
        <taxon>Sordariomycetes</taxon>
        <taxon>Hypocreomycetidae</taxon>
        <taxon>Hypocreales</taxon>
        <taxon>Clavicipitaceae</taxon>
        <taxon>Metarhizium</taxon>
    </lineage>
</organism>
<dbReference type="SUPFAM" id="SSF56112">
    <property type="entry name" value="Protein kinase-like (PK-like)"/>
    <property type="match status" value="1"/>
</dbReference>
<dbReference type="AlphaFoldDB" id="A0A5C6GIW5"/>
<dbReference type="InterPro" id="IPR011009">
    <property type="entry name" value="Kinase-like_dom_sf"/>
</dbReference>
<accession>A0A5C6GIW5</accession>
<protein>
    <recommendedName>
        <fullName evidence="3">Aminoglycoside phosphotransferase domain-containing protein</fullName>
    </recommendedName>
</protein>
<comment type="caution">
    <text evidence="1">The sequence shown here is derived from an EMBL/GenBank/DDBJ whole genome shotgun (WGS) entry which is preliminary data.</text>
</comment>
<evidence type="ECO:0000313" key="2">
    <source>
        <dbReference type="Proteomes" id="UP000317257"/>
    </source>
</evidence>
<dbReference type="InterPro" id="IPR051678">
    <property type="entry name" value="AGP_Transferase"/>
</dbReference>
<dbReference type="PANTHER" id="PTHR21310:SF37">
    <property type="entry name" value="AMINOGLYCOSIDE PHOSPHOTRANSFERASE DOMAIN-CONTAINING PROTEIN"/>
    <property type="match status" value="1"/>
</dbReference>
<dbReference type="EMBL" id="SBHS01000003">
    <property type="protein sequence ID" value="TWU77299.1"/>
    <property type="molecule type" value="Genomic_DNA"/>
</dbReference>
<reference evidence="2" key="1">
    <citation type="submission" date="2018-12" db="EMBL/GenBank/DDBJ databases">
        <title>The complete genome of Metarhizium rileyi, a key fungal pathogen of Lepidoptera.</title>
        <authorList>
            <person name="Binneck E."/>
            <person name="Lastra C.C.L."/>
            <person name="Sosa-Gomez D.R."/>
        </authorList>
    </citation>
    <scope>NUCLEOTIDE SEQUENCE [LARGE SCALE GENOMIC DNA]</scope>
    <source>
        <strain evidence="2">Cep018-CH2</strain>
    </source>
</reference>
<dbReference type="Proteomes" id="UP000317257">
    <property type="component" value="Unassembled WGS sequence"/>
</dbReference>
<gene>
    <name evidence="1" type="ORF">ED733_004437</name>
</gene>
<dbReference type="PANTHER" id="PTHR21310">
    <property type="entry name" value="AMINOGLYCOSIDE PHOSPHOTRANSFERASE-RELATED-RELATED"/>
    <property type="match status" value="1"/>
</dbReference>
<sequence>MKKRLEDLIAKLDKKVLLHHAELIKGQKISMSEPFSAGQYWICFELVAEDDTLSSHAFDCLATLMPQQQDSRLWSYHGCTPNKVLVPSSPPMLALSMYMLIEGFRGNTLQDIVPDLCELPLAKLEHVMAQWTTIQTSLATLTSPLIGSISGITKSGEPIIDKLSSAASEGLMSQGPFSEAVEYFTALGEAALYRASCHESSPGQSLSRFRRLSAFVFLDMVQSTTFFQGSHARYPLNHMDLGTQNIIVDDDLNFLAVIDWEFAQTAPWQVNHYPIPFPLLRPDERIKTILDDPQHLAHRHISRQADARELYCRKFRDAEAKLEEEGVRLGNRFAEVMGSAASRIYACFSKLGHSPEQDKGLVYEMVCLAFHCDVERANQYLEKMSNKLVREDSGVGR</sequence>